<evidence type="ECO:0000256" key="2">
    <source>
        <dbReference type="ARBA" id="ARBA00022679"/>
    </source>
</evidence>
<dbReference type="InterPro" id="IPR040909">
    <property type="entry name" value="CHFR_Znf-CRD"/>
</dbReference>
<feature type="region of interest" description="Disordered" evidence="7">
    <location>
        <begin position="211"/>
        <end position="233"/>
    </location>
</feature>
<dbReference type="GO" id="GO:0004842">
    <property type="term" value="F:ubiquitin-protein transferase activity"/>
    <property type="evidence" value="ECO:0007669"/>
    <property type="project" value="TreeGrafter"/>
</dbReference>
<keyword evidence="6" id="KW-0863">Zinc-finger</keyword>
<dbReference type="GO" id="GO:0008270">
    <property type="term" value="F:zinc ion binding"/>
    <property type="evidence" value="ECO:0007669"/>
    <property type="project" value="UniProtKB-KW"/>
</dbReference>
<keyword evidence="10" id="KW-1185">Reference proteome</keyword>
<evidence type="ECO:0000256" key="1">
    <source>
        <dbReference type="ARBA" id="ARBA00004123"/>
    </source>
</evidence>
<dbReference type="InterPro" id="IPR001841">
    <property type="entry name" value="Znf_RING"/>
</dbReference>
<keyword evidence="3" id="KW-0833">Ubl conjugation pathway</keyword>
<evidence type="ECO:0000256" key="4">
    <source>
        <dbReference type="ARBA" id="ARBA00023242"/>
    </source>
</evidence>
<feature type="compositionally biased region" description="Polar residues" evidence="7">
    <location>
        <begin position="212"/>
        <end position="227"/>
    </location>
</feature>
<dbReference type="Gene3D" id="3.30.40.140">
    <property type="match status" value="1"/>
</dbReference>
<dbReference type="EMBL" id="JBAMMX010000017">
    <property type="protein sequence ID" value="KAK6923670.1"/>
    <property type="molecule type" value="Genomic_DNA"/>
</dbReference>
<comment type="subcellular location">
    <subcellularLocation>
        <location evidence="1">Nucleus</location>
    </subcellularLocation>
</comment>
<evidence type="ECO:0000256" key="3">
    <source>
        <dbReference type="ARBA" id="ARBA00022786"/>
    </source>
</evidence>
<dbReference type="AlphaFoldDB" id="A0AAN8Z5W8"/>
<dbReference type="PANTHER" id="PTHR16079">
    <property type="entry name" value="UBIQUITIN LIGASE PROTEIN CHFR"/>
    <property type="match status" value="1"/>
</dbReference>
<sequence length="541" mass="61245">MLILSLHLFQISVDVEHAKCSICLNIWHDVVTVAPCLHNFWLFNITSNGCFSEWLTSSQQKKSRVICPQCRGLVQFVGRNHFLHNIVEKSHVTMGHEMKARSFGLMVAMAIKVRRKRQICDDGNSGRPKQRKESYLDLRHIRCLESTGLTHNSNSFPKDFGLSGWLKLTMEGQDFGCELGDSLEEKMTAKGLKRGIGMKVRMGLGMFIGPSPLQQKVGTKGRTSAENGGTKGRTVRIKKKCPSPILLSEHQLGYNPLDMLRADSSLGRSKEEIAVLDSYSTIKSNLVIGTGRANHRKRSHTAVNEDEHGVELRCPQCVTEYGGFCCNSTTVHLQCQACGGMMPSRTDISVPQHCKFMTSDSVMVLNEVGLGCDRPFCCAYWHAQRVTASDLHPMCSSETFKPIATEISEHRVTGLPFQTHESNRHEQEITDRCISQSGRTLQEVISDWIVKLNNREIDRARMPLNHAETITATTHICRDCYDKLVSFLLYWFRISLPKYLLPPDASKREDCWYGYACRTQHHNEEHARKRNHVCRPTRGSH</sequence>
<dbReference type="GO" id="GO:0006511">
    <property type="term" value="P:ubiquitin-dependent protein catabolic process"/>
    <property type="evidence" value="ECO:0007669"/>
    <property type="project" value="TreeGrafter"/>
</dbReference>
<dbReference type="GO" id="GO:0016567">
    <property type="term" value="P:protein ubiquitination"/>
    <property type="evidence" value="ECO:0007669"/>
    <property type="project" value="TreeGrafter"/>
</dbReference>
<dbReference type="GO" id="GO:0005634">
    <property type="term" value="C:nucleus"/>
    <property type="evidence" value="ECO:0007669"/>
    <property type="project" value="UniProtKB-SubCell"/>
</dbReference>
<organism evidence="9 10">
    <name type="scientific">Dillenia turbinata</name>
    <dbReference type="NCBI Taxonomy" id="194707"/>
    <lineage>
        <taxon>Eukaryota</taxon>
        <taxon>Viridiplantae</taxon>
        <taxon>Streptophyta</taxon>
        <taxon>Embryophyta</taxon>
        <taxon>Tracheophyta</taxon>
        <taxon>Spermatophyta</taxon>
        <taxon>Magnoliopsida</taxon>
        <taxon>eudicotyledons</taxon>
        <taxon>Gunneridae</taxon>
        <taxon>Pentapetalae</taxon>
        <taxon>Dilleniales</taxon>
        <taxon>Dilleniaceae</taxon>
        <taxon>Dillenia</taxon>
    </lineage>
</organism>
<comment type="caution">
    <text evidence="9">The sequence shown here is derived from an EMBL/GenBank/DDBJ whole genome shotgun (WGS) entry which is preliminary data.</text>
</comment>
<reference evidence="9 10" key="1">
    <citation type="submission" date="2023-12" db="EMBL/GenBank/DDBJ databases">
        <title>A high-quality genome assembly for Dillenia turbinata (Dilleniales).</title>
        <authorList>
            <person name="Chanderbali A."/>
        </authorList>
    </citation>
    <scope>NUCLEOTIDE SEQUENCE [LARGE SCALE GENOMIC DNA]</scope>
    <source>
        <strain evidence="9">LSX21</strain>
        <tissue evidence="9">Leaf</tissue>
    </source>
</reference>
<gene>
    <name evidence="9" type="ORF">RJ641_009870</name>
</gene>
<dbReference type="Pfam" id="PF17979">
    <property type="entry name" value="zf-CRD"/>
    <property type="match status" value="1"/>
</dbReference>
<dbReference type="InterPro" id="IPR013083">
    <property type="entry name" value="Znf_RING/FYVE/PHD"/>
</dbReference>
<dbReference type="Gene3D" id="3.30.40.10">
    <property type="entry name" value="Zinc/RING finger domain, C3HC4 (zinc finger)"/>
    <property type="match status" value="1"/>
</dbReference>
<feature type="non-terminal residue" evidence="9">
    <location>
        <position position="541"/>
    </location>
</feature>
<keyword evidence="4" id="KW-0539">Nucleus</keyword>
<keyword evidence="5" id="KW-0131">Cell cycle</keyword>
<dbReference type="SUPFAM" id="SSF57850">
    <property type="entry name" value="RING/U-box"/>
    <property type="match status" value="1"/>
</dbReference>
<evidence type="ECO:0000256" key="7">
    <source>
        <dbReference type="SAM" id="MobiDB-lite"/>
    </source>
</evidence>
<dbReference type="InterPro" id="IPR052256">
    <property type="entry name" value="E3_ubiquitin-ligase_CHFR"/>
</dbReference>
<feature type="domain" description="RING-type" evidence="8">
    <location>
        <begin position="20"/>
        <end position="71"/>
    </location>
</feature>
<evidence type="ECO:0000313" key="10">
    <source>
        <dbReference type="Proteomes" id="UP001370490"/>
    </source>
</evidence>
<dbReference type="PANTHER" id="PTHR16079:SF4">
    <property type="entry name" value="E3 UBIQUITIN-PROTEIN LIGASE CHFR"/>
    <property type="match status" value="1"/>
</dbReference>
<evidence type="ECO:0000313" key="9">
    <source>
        <dbReference type="EMBL" id="KAK6923670.1"/>
    </source>
</evidence>
<dbReference type="Proteomes" id="UP001370490">
    <property type="component" value="Unassembled WGS sequence"/>
</dbReference>
<keyword evidence="2" id="KW-0808">Transferase</keyword>
<keyword evidence="6" id="KW-0479">Metal-binding</keyword>
<proteinExistence type="predicted"/>
<protein>
    <submittedName>
        <fullName evidence="9">E3 ubiquitin-protein ligase CHFR, cysteine rich domain with multizinc binding</fullName>
    </submittedName>
</protein>
<accession>A0AAN8Z5W8</accession>
<evidence type="ECO:0000256" key="6">
    <source>
        <dbReference type="PROSITE-ProRule" id="PRU00175"/>
    </source>
</evidence>
<evidence type="ECO:0000259" key="8">
    <source>
        <dbReference type="PROSITE" id="PS50089"/>
    </source>
</evidence>
<dbReference type="PROSITE" id="PS50089">
    <property type="entry name" value="ZF_RING_2"/>
    <property type="match status" value="1"/>
</dbReference>
<keyword evidence="6" id="KW-0862">Zinc</keyword>
<evidence type="ECO:0000256" key="5">
    <source>
        <dbReference type="ARBA" id="ARBA00023306"/>
    </source>
</evidence>
<name>A0AAN8Z5W8_9MAGN</name>